<keyword evidence="3" id="KW-0804">Transcription</keyword>
<dbReference type="InterPro" id="IPR036390">
    <property type="entry name" value="WH_DNA-bd_sf"/>
</dbReference>
<dbReference type="AlphaFoldDB" id="A0A5C0B2W4"/>
<gene>
    <name evidence="5" type="ORF">FXN63_09140</name>
</gene>
<dbReference type="InterPro" id="IPR011991">
    <property type="entry name" value="ArsR-like_HTH"/>
</dbReference>
<evidence type="ECO:0000256" key="2">
    <source>
        <dbReference type="ARBA" id="ARBA00023125"/>
    </source>
</evidence>
<dbReference type="GO" id="GO:0003700">
    <property type="term" value="F:DNA-binding transcription factor activity"/>
    <property type="evidence" value="ECO:0007669"/>
    <property type="project" value="InterPro"/>
</dbReference>
<dbReference type="Pfam" id="PF01022">
    <property type="entry name" value="HTH_5"/>
    <property type="match status" value="1"/>
</dbReference>
<evidence type="ECO:0000259" key="4">
    <source>
        <dbReference type="PROSITE" id="PS50987"/>
    </source>
</evidence>
<dbReference type="Proteomes" id="UP000325161">
    <property type="component" value="Chromosome"/>
</dbReference>
<dbReference type="NCBIfam" id="NF033788">
    <property type="entry name" value="HTH_metalloreg"/>
    <property type="match status" value="1"/>
</dbReference>
<accession>A0A5C0B2W4</accession>
<dbReference type="CDD" id="cd00090">
    <property type="entry name" value="HTH_ARSR"/>
    <property type="match status" value="1"/>
</dbReference>
<name>A0A5C0B2W4_9BURK</name>
<keyword evidence="1" id="KW-0805">Transcription regulation</keyword>
<dbReference type="OrthoDB" id="5296924at2"/>
<dbReference type="SMART" id="SM00418">
    <property type="entry name" value="HTH_ARSR"/>
    <property type="match status" value="1"/>
</dbReference>
<dbReference type="PRINTS" id="PR00778">
    <property type="entry name" value="HTHARSR"/>
</dbReference>
<protein>
    <submittedName>
        <fullName evidence="5">Helix-turn-helix transcriptional regulator</fullName>
    </submittedName>
</protein>
<sequence length="97" mass="11047">MRQRADEAVALLRSVGSTNRLMILCQLVEEERSVSQLVDALGQSQSVVSQHLAVLRREAMVVGRRDGQSIHYRIADDRVRVLMQTLFQLFCHPDDKV</sequence>
<reference evidence="5 6" key="1">
    <citation type="submission" date="2019-08" db="EMBL/GenBank/DDBJ databases">
        <title>Amphibian skin-associated Pigmentiphaga: genome sequence and occurrence across geography and hosts.</title>
        <authorList>
            <person name="Bletz M.C."/>
            <person name="Bunk B."/>
            <person name="Sproeer C."/>
            <person name="Biwer P."/>
            <person name="Reiter S."/>
            <person name="Rabemananjara F.C.E."/>
            <person name="Schulz S."/>
            <person name="Overmann J."/>
            <person name="Vences M."/>
        </authorList>
    </citation>
    <scope>NUCLEOTIDE SEQUENCE [LARGE SCALE GENOMIC DNA]</scope>
    <source>
        <strain evidence="5 6">Mada1488</strain>
    </source>
</reference>
<dbReference type="KEGG" id="pacr:FXN63_09140"/>
<organism evidence="5 6">
    <name type="scientific">Pigmentiphaga aceris</name>
    <dbReference type="NCBI Taxonomy" id="1940612"/>
    <lineage>
        <taxon>Bacteria</taxon>
        <taxon>Pseudomonadati</taxon>
        <taxon>Pseudomonadota</taxon>
        <taxon>Betaproteobacteria</taxon>
        <taxon>Burkholderiales</taxon>
        <taxon>Alcaligenaceae</taxon>
        <taxon>Pigmentiphaga</taxon>
    </lineage>
</organism>
<dbReference type="EMBL" id="CP043046">
    <property type="protein sequence ID" value="QEI09209.1"/>
    <property type="molecule type" value="Genomic_DNA"/>
</dbReference>
<dbReference type="SUPFAM" id="SSF46785">
    <property type="entry name" value="Winged helix' DNA-binding domain"/>
    <property type="match status" value="1"/>
</dbReference>
<dbReference type="InterPro" id="IPR001845">
    <property type="entry name" value="HTH_ArsR_DNA-bd_dom"/>
</dbReference>
<dbReference type="InterPro" id="IPR036388">
    <property type="entry name" value="WH-like_DNA-bd_sf"/>
</dbReference>
<evidence type="ECO:0000313" key="5">
    <source>
        <dbReference type="EMBL" id="QEI09209.1"/>
    </source>
</evidence>
<keyword evidence="6" id="KW-1185">Reference proteome</keyword>
<dbReference type="InterPro" id="IPR051011">
    <property type="entry name" value="Metal_resp_trans_reg"/>
</dbReference>
<dbReference type="GO" id="GO:0003677">
    <property type="term" value="F:DNA binding"/>
    <property type="evidence" value="ECO:0007669"/>
    <property type="project" value="UniProtKB-KW"/>
</dbReference>
<dbReference type="PANTHER" id="PTHR43132:SF2">
    <property type="entry name" value="ARSENICAL RESISTANCE OPERON REPRESSOR ARSR-RELATED"/>
    <property type="match status" value="1"/>
</dbReference>
<evidence type="ECO:0000256" key="3">
    <source>
        <dbReference type="ARBA" id="ARBA00023163"/>
    </source>
</evidence>
<dbReference type="PROSITE" id="PS50987">
    <property type="entry name" value="HTH_ARSR_2"/>
    <property type="match status" value="1"/>
</dbReference>
<proteinExistence type="predicted"/>
<feature type="domain" description="HTH arsR-type" evidence="4">
    <location>
        <begin position="1"/>
        <end position="94"/>
    </location>
</feature>
<keyword evidence="2" id="KW-0238">DNA-binding</keyword>
<dbReference type="PANTHER" id="PTHR43132">
    <property type="entry name" value="ARSENICAL RESISTANCE OPERON REPRESSOR ARSR-RELATED"/>
    <property type="match status" value="1"/>
</dbReference>
<evidence type="ECO:0000313" key="6">
    <source>
        <dbReference type="Proteomes" id="UP000325161"/>
    </source>
</evidence>
<dbReference type="Gene3D" id="1.10.10.10">
    <property type="entry name" value="Winged helix-like DNA-binding domain superfamily/Winged helix DNA-binding domain"/>
    <property type="match status" value="1"/>
</dbReference>
<evidence type="ECO:0000256" key="1">
    <source>
        <dbReference type="ARBA" id="ARBA00023015"/>
    </source>
</evidence>